<protein>
    <submittedName>
        <fullName evidence="1">Uncharacterized protein</fullName>
    </submittedName>
</protein>
<accession>A0A1I4HJV3</accession>
<gene>
    <name evidence="1" type="ORF">SAMN05192568_1004282</name>
</gene>
<dbReference type="EMBL" id="FOTK01000004">
    <property type="protein sequence ID" value="SFL42404.1"/>
    <property type="molecule type" value="Genomic_DNA"/>
</dbReference>
<sequence>RCRKARDQVASEIEAGAAAIEAAAVELSRAAAAFDVAREAVERACGEHGPKGVNGFDQRHVIIDAAKRQAGLLPRTTQEWWTKLHLDAVAGAEEVVAPMRANAKAIREGAAPIVIPQKPSAAPAPVAYPMVRVCLAQPAFYRGFLGHRIDLFPGNVEVPEPAAQAAIAKGIGFTPSSTAGQTITRAMLLEPNASFQIDDTGSVRVVKFTGELGEGGKGLPPAPPPVDLGQMPDTLGVIAEAAQ</sequence>
<name>A0A1I4HJV3_9HYPH</name>
<proteinExistence type="predicted"/>
<organism evidence="1 2">
    <name type="scientific">Methylobacterium pseudosasicola</name>
    <dbReference type="NCBI Taxonomy" id="582667"/>
    <lineage>
        <taxon>Bacteria</taxon>
        <taxon>Pseudomonadati</taxon>
        <taxon>Pseudomonadota</taxon>
        <taxon>Alphaproteobacteria</taxon>
        <taxon>Hyphomicrobiales</taxon>
        <taxon>Methylobacteriaceae</taxon>
        <taxon>Methylobacterium</taxon>
    </lineage>
</organism>
<keyword evidence="2" id="KW-1185">Reference proteome</keyword>
<dbReference type="Proteomes" id="UP000199048">
    <property type="component" value="Unassembled WGS sequence"/>
</dbReference>
<feature type="non-terminal residue" evidence="1">
    <location>
        <position position="1"/>
    </location>
</feature>
<dbReference type="STRING" id="582667.SAMN05192568_1004282"/>
<reference evidence="2" key="1">
    <citation type="submission" date="2016-10" db="EMBL/GenBank/DDBJ databases">
        <authorList>
            <person name="Varghese N."/>
            <person name="Submissions S."/>
        </authorList>
    </citation>
    <scope>NUCLEOTIDE SEQUENCE [LARGE SCALE GENOMIC DNA]</scope>
    <source>
        <strain evidence="2">BL36</strain>
    </source>
</reference>
<dbReference type="RefSeq" id="WP_167367676.1">
    <property type="nucleotide sequence ID" value="NZ_FOTK01000004.1"/>
</dbReference>
<evidence type="ECO:0000313" key="2">
    <source>
        <dbReference type="Proteomes" id="UP000199048"/>
    </source>
</evidence>
<dbReference type="AlphaFoldDB" id="A0A1I4HJV3"/>
<evidence type="ECO:0000313" key="1">
    <source>
        <dbReference type="EMBL" id="SFL42404.1"/>
    </source>
</evidence>